<dbReference type="Gene3D" id="3.90.75.20">
    <property type="match status" value="1"/>
</dbReference>
<feature type="domain" description="Nuclease associated modular" evidence="2">
    <location>
        <begin position="143"/>
        <end position="159"/>
    </location>
</feature>
<feature type="region of interest" description="Disordered" evidence="1">
    <location>
        <begin position="118"/>
        <end position="161"/>
    </location>
</feature>
<dbReference type="GO" id="GO:0016788">
    <property type="term" value="F:hydrolase activity, acting on ester bonds"/>
    <property type="evidence" value="ECO:0007669"/>
    <property type="project" value="InterPro"/>
</dbReference>
<dbReference type="GO" id="GO:0003677">
    <property type="term" value="F:DNA binding"/>
    <property type="evidence" value="ECO:0007669"/>
    <property type="project" value="InterPro"/>
</dbReference>
<dbReference type="SMART" id="SM00496">
    <property type="entry name" value="IENR2"/>
    <property type="match status" value="1"/>
</dbReference>
<name>A0A8S5SK51_9CAUD</name>
<accession>A0A8S5SK51</accession>
<reference evidence="3" key="1">
    <citation type="journal article" date="2021" name="Proc. Natl. Acad. Sci. U.S.A.">
        <title>A Catalog of Tens of Thousands of Viruses from Human Metagenomes Reveals Hidden Associations with Chronic Diseases.</title>
        <authorList>
            <person name="Tisza M.J."/>
            <person name="Buck C.B."/>
        </authorList>
    </citation>
    <scope>NUCLEOTIDE SEQUENCE</scope>
    <source>
        <strain evidence="3">CtrCN24</strain>
    </source>
</reference>
<evidence type="ECO:0000256" key="1">
    <source>
        <dbReference type="SAM" id="MobiDB-lite"/>
    </source>
</evidence>
<dbReference type="GO" id="GO:0004519">
    <property type="term" value="F:endonuclease activity"/>
    <property type="evidence" value="ECO:0007669"/>
    <property type="project" value="UniProtKB-KW"/>
</dbReference>
<dbReference type="SUPFAM" id="SSF54060">
    <property type="entry name" value="His-Me finger endonucleases"/>
    <property type="match status" value="1"/>
</dbReference>
<dbReference type="SUPFAM" id="SSF64496">
    <property type="entry name" value="DNA-binding domain of intron-encoded endonucleases"/>
    <property type="match status" value="1"/>
</dbReference>
<evidence type="ECO:0000313" key="3">
    <source>
        <dbReference type="EMBL" id="DAF51436.1"/>
    </source>
</evidence>
<feature type="compositionally biased region" description="Polar residues" evidence="1">
    <location>
        <begin position="118"/>
        <end position="132"/>
    </location>
</feature>
<keyword evidence="3" id="KW-0378">Hydrolase</keyword>
<dbReference type="EMBL" id="BK032616">
    <property type="protein sequence ID" value="DAF51436.1"/>
    <property type="molecule type" value="Genomic_DNA"/>
</dbReference>
<evidence type="ECO:0000259" key="2">
    <source>
        <dbReference type="SMART" id="SM00496"/>
    </source>
</evidence>
<dbReference type="InterPro" id="IPR003611">
    <property type="entry name" value="NUMOD3"/>
</dbReference>
<protein>
    <submittedName>
        <fullName evidence="3">Homing endonuclease</fullName>
    </submittedName>
</protein>
<dbReference type="Pfam" id="PF07463">
    <property type="entry name" value="NUMOD4"/>
    <property type="match status" value="1"/>
</dbReference>
<dbReference type="InterPro" id="IPR010902">
    <property type="entry name" value="NUMOD4"/>
</dbReference>
<sequence length="218" mass="24694">MLNEEWKDIHGYDGLYQVSNMGRVRSLDRTVLRRNGVAVRFKGKYLTPHADAAGRYWQVALSKGGTEKTYRVHVLVARAFLPHADGNFVVMHKDEKNLKYDKECNNCANNLKWGTVAENSSSKMSRQRNSAARNVAGKNNPMYGKTHSEETRKKISKKLKGKGGRISRSKKVVCDGVVFDCITDCAYEYGVKACAMMSWLRGDRPMREDFADRGLSYV</sequence>
<organism evidence="3">
    <name type="scientific">Siphoviridae sp. ctrCN24</name>
    <dbReference type="NCBI Taxonomy" id="2827953"/>
    <lineage>
        <taxon>Viruses</taxon>
        <taxon>Duplodnaviria</taxon>
        <taxon>Heunggongvirae</taxon>
        <taxon>Uroviricota</taxon>
        <taxon>Caudoviricetes</taxon>
    </lineage>
</organism>
<dbReference type="Pfam" id="PF07460">
    <property type="entry name" value="NUMOD3"/>
    <property type="match status" value="1"/>
</dbReference>
<dbReference type="InterPro" id="IPR044925">
    <property type="entry name" value="His-Me_finger_sf"/>
</dbReference>
<proteinExistence type="predicted"/>
<keyword evidence="3" id="KW-0540">Nuclease</keyword>
<keyword evidence="3" id="KW-0255">Endonuclease</keyword>